<dbReference type="PROSITE" id="PS50212">
    <property type="entry name" value="RASGEF_NTER"/>
    <property type="match status" value="1"/>
</dbReference>
<name>A0A8B7XX04_ACAPL</name>
<dbReference type="Pfam" id="PF00618">
    <property type="entry name" value="RasGEF_N"/>
    <property type="match status" value="1"/>
</dbReference>
<dbReference type="GO" id="GO:0005886">
    <property type="term" value="C:plasma membrane"/>
    <property type="evidence" value="ECO:0007669"/>
    <property type="project" value="TreeGrafter"/>
</dbReference>
<dbReference type="Gene3D" id="3.10.20.90">
    <property type="entry name" value="Phosphatidylinositol 3-kinase Catalytic Subunit, Chain A, domain 1"/>
    <property type="match status" value="1"/>
</dbReference>
<dbReference type="Proteomes" id="UP000694845">
    <property type="component" value="Unplaced"/>
</dbReference>
<sequence length="762" mass="86864">MGQNQSKEEFSRELQMRMNSTRAFRASWLKKEGAMKFWKEDKENDAVYSVYLKKVRYRHSVPSIVEEGTAEQNSGLEWETVKVQMIKAASVERLVENLPLALQEMDSSYINVFFCTYQTFTNQMEVLQILLDRFKKHQIGNMSKEDTQKNIRSVILMWLDENLDDFREHPDYPCLSRLQEFAGEVFDLELGERARRRVEFFKEEAKEAEASNQLSFQASMCDEVDGVMMDNMFLDIKNVDSLLLAQQLTCMDADLFRKVNLQHCLGGMWSQRDKTKTSFNDVASVKATVTQFNDVCNRVMTTVIEDKTLRSHDRAAIIKKWIEVAQVCREMKNFSSAKAIIAGLQTHPVHRLRKVWNAVPRAHVLLFEDLASIFMDDNNFEMSRELLVKEGTAKFACVDSPRISRKPILNLVRRLSNEKASGQRRESARMHGTVPYLGTFLTDLIKIDVAYPDTIGDGLVNFEKKRKEFEVIAQIKLLQNAAKNYRIQLVPEFVDWFNNMNVMTYAECCEVSDEISGFTPTSQSPMFNTPDRKGSAFRRFFSYTAEDTTKSHRSSSSLSSTSSTGSAGSAETPLLEDGMSFSSESSPATSVNGGENLPLRRGEIRKTTGGVKEREKLVRKISASYSMTDLTQLIVPEKHKTPETFPSASCRIIRISLEGSECNVYKSIVITQQEHTPSVIKTAAEKYSLPAEENLSEFMLVQSLPMGELNIPDNANVYYAMNANVEPNFMLKRKPPPGAVIKRNITKSRRTRMSWIRDGHDS</sequence>
<dbReference type="InterPro" id="IPR023578">
    <property type="entry name" value="Ras_GEF_dom_sf"/>
</dbReference>
<dbReference type="SUPFAM" id="SSF54236">
    <property type="entry name" value="Ubiquitin-like"/>
    <property type="match status" value="1"/>
</dbReference>
<dbReference type="PANTHER" id="PTHR23113">
    <property type="entry name" value="GUANINE NUCLEOTIDE EXCHANGE FACTOR"/>
    <property type="match status" value="1"/>
</dbReference>
<dbReference type="PANTHER" id="PTHR23113:SF312">
    <property type="entry name" value="RAL GUANINE NUCLEOTIDE DISSOCIATION STIMULATOR-LIKE, ISOFORM E"/>
    <property type="match status" value="1"/>
</dbReference>
<dbReference type="RefSeq" id="XP_022084341.1">
    <property type="nucleotide sequence ID" value="XM_022228649.1"/>
</dbReference>
<dbReference type="CDD" id="cd00153">
    <property type="entry name" value="RA_RalGDS_like"/>
    <property type="match status" value="1"/>
</dbReference>
<dbReference type="Pfam" id="PF00788">
    <property type="entry name" value="RA"/>
    <property type="match status" value="1"/>
</dbReference>
<dbReference type="SMART" id="SM00314">
    <property type="entry name" value="RA"/>
    <property type="match status" value="1"/>
</dbReference>
<dbReference type="OrthoDB" id="26687at2759"/>
<protein>
    <submittedName>
        <fullName evidence="8">Ral guanine nucleotide dissociation stimulator-like isoform X1</fullName>
    </submittedName>
</protein>
<feature type="compositionally biased region" description="Low complexity" evidence="3">
    <location>
        <begin position="554"/>
        <end position="570"/>
    </location>
</feature>
<dbReference type="AlphaFoldDB" id="A0A8B7XX04"/>
<evidence type="ECO:0000256" key="1">
    <source>
        <dbReference type="ARBA" id="ARBA00022658"/>
    </source>
</evidence>
<dbReference type="KEGG" id="aplc:110975830"/>
<reference evidence="8" key="1">
    <citation type="submission" date="2025-08" db="UniProtKB">
        <authorList>
            <consortium name="RefSeq"/>
        </authorList>
    </citation>
    <scope>IDENTIFICATION</scope>
</reference>
<feature type="domain" description="N-terminal Ras-GEF" evidence="6">
    <location>
        <begin position="82"/>
        <end position="205"/>
    </location>
</feature>
<organism evidence="7 8">
    <name type="scientific">Acanthaster planci</name>
    <name type="common">Crown-of-thorns starfish</name>
    <dbReference type="NCBI Taxonomy" id="133434"/>
    <lineage>
        <taxon>Eukaryota</taxon>
        <taxon>Metazoa</taxon>
        <taxon>Echinodermata</taxon>
        <taxon>Eleutherozoa</taxon>
        <taxon>Asterozoa</taxon>
        <taxon>Asteroidea</taxon>
        <taxon>Valvatacea</taxon>
        <taxon>Valvatida</taxon>
        <taxon>Acanthasteridae</taxon>
        <taxon>Acanthaster</taxon>
    </lineage>
</organism>
<dbReference type="GO" id="GO:0005085">
    <property type="term" value="F:guanyl-nucleotide exchange factor activity"/>
    <property type="evidence" value="ECO:0007669"/>
    <property type="project" value="UniProtKB-KW"/>
</dbReference>
<dbReference type="InterPro" id="IPR008937">
    <property type="entry name" value="Ras-like_GEF"/>
</dbReference>
<dbReference type="PROSITE" id="PS50009">
    <property type="entry name" value="RASGEF_CAT"/>
    <property type="match status" value="1"/>
</dbReference>
<dbReference type="InterPro" id="IPR019804">
    <property type="entry name" value="Ras_G-nucl-exch_fac_CS"/>
</dbReference>
<dbReference type="InterPro" id="IPR001895">
    <property type="entry name" value="RASGEF_cat_dom"/>
</dbReference>
<dbReference type="InterPro" id="IPR000651">
    <property type="entry name" value="Ras-like_Gua-exchang_fac_N"/>
</dbReference>
<evidence type="ECO:0000259" key="4">
    <source>
        <dbReference type="PROSITE" id="PS50009"/>
    </source>
</evidence>
<dbReference type="PROSITE" id="PS50200">
    <property type="entry name" value="RA"/>
    <property type="match status" value="1"/>
</dbReference>
<dbReference type="SMART" id="SM00147">
    <property type="entry name" value="RasGEF"/>
    <property type="match status" value="1"/>
</dbReference>
<feature type="domain" description="Ras-GEF" evidence="4">
    <location>
        <begin position="240"/>
        <end position="512"/>
    </location>
</feature>
<evidence type="ECO:0000259" key="6">
    <source>
        <dbReference type="PROSITE" id="PS50212"/>
    </source>
</evidence>
<dbReference type="SUPFAM" id="SSF48366">
    <property type="entry name" value="Ras GEF"/>
    <property type="match status" value="1"/>
</dbReference>
<accession>A0A8B7XX04</accession>
<feature type="region of interest" description="Disordered" evidence="3">
    <location>
        <begin position="551"/>
        <end position="611"/>
    </location>
</feature>
<dbReference type="InterPro" id="IPR036964">
    <property type="entry name" value="RASGEF_cat_dom_sf"/>
</dbReference>
<dbReference type="CDD" id="cd06224">
    <property type="entry name" value="REM"/>
    <property type="match status" value="1"/>
</dbReference>
<dbReference type="Pfam" id="PF00617">
    <property type="entry name" value="RasGEF"/>
    <property type="match status" value="1"/>
</dbReference>
<gene>
    <name evidence="8" type="primary">LOC110975830</name>
</gene>
<dbReference type="SMART" id="SM00229">
    <property type="entry name" value="RasGEFN"/>
    <property type="match status" value="1"/>
</dbReference>
<dbReference type="GeneID" id="110975830"/>
<feature type="domain" description="Ras-associating" evidence="5">
    <location>
        <begin position="649"/>
        <end position="736"/>
    </location>
</feature>
<keyword evidence="7" id="KW-1185">Reference proteome</keyword>
<evidence type="ECO:0000256" key="3">
    <source>
        <dbReference type="SAM" id="MobiDB-lite"/>
    </source>
</evidence>
<evidence type="ECO:0000259" key="5">
    <source>
        <dbReference type="PROSITE" id="PS50200"/>
    </source>
</evidence>
<dbReference type="Gene3D" id="1.10.840.10">
    <property type="entry name" value="Ras guanine-nucleotide exchange factors catalytic domain"/>
    <property type="match status" value="1"/>
</dbReference>
<evidence type="ECO:0000256" key="2">
    <source>
        <dbReference type="PROSITE-ProRule" id="PRU00168"/>
    </source>
</evidence>
<keyword evidence="1 2" id="KW-0344">Guanine-nucleotide releasing factor</keyword>
<dbReference type="InterPro" id="IPR029071">
    <property type="entry name" value="Ubiquitin-like_domsf"/>
</dbReference>
<evidence type="ECO:0000313" key="8">
    <source>
        <dbReference type="RefSeq" id="XP_022084341.1"/>
    </source>
</evidence>
<evidence type="ECO:0000313" key="7">
    <source>
        <dbReference type="Proteomes" id="UP000694845"/>
    </source>
</evidence>
<dbReference type="GO" id="GO:0007265">
    <property type="term" value="P:Ras protein signal transduction"/>
    <property type="evidence" value="ECO:0007669"/>
    <property type="project" value="TreeGrafter"/>
</dbReference>
<dbReference type="PROSITE" id="PS00720">
    <property type="entry name" value="RASGEF"/>
    <property type="match status" value="1"/>
</dbReference>
<dbReference type="Gene3D" id="1.20.870.10">
    <property type="entry name" value="Son of sevenless (SoS) protein Chain: S domain 1"/>
    <property type="match status" value="1"/>
</dbReference>
<feature type="compositionally biased region" description="Polar residues" evidence="3">
    <location>
        <begin position="580"/>
        <end position="593"/>
    </location>
</feature>
<feature type="compositionally biased region" description="Basic and acidic residues" evidence="3">
    <location>
        <begin position="598"/>
        <end position="611"/>
    </location>
</feature>
<dbReference type="InterPro" id="IPR000159">
    <property type="entry name" value="RA_dom"/>
</dbReference>
<dbReference type="CDD" id="cd00155">
    <property type="entry name" value="RasGEF"/>
    <property type="match status" value="1"/>
</dbReference>
<proteinExistence type="predicted"/>